<keyword evidence="2" id="KW-1185">Reference proteome</keyword>
<evidence type="ECO:0000313" key="2">
    <source>
        <dbReference type="Proteomes" id="UP001054945"/>
    </source>
</evidence>
<sequence>MPRSGDSSPRLLENSSHCPDFINSPSPFCESTPSRVESVNSRLESRRKNRFLYHLSGTDFWQTTTCVDGICRKENVPNSTPFGTKMG</sequence>
<evidence type="ECO:0000313" key="1">
    <source>
        <dbReference type="EMBL" id="GIX87152.1"/>
    </source>
</evidence>
<accession>A0AAV4NQS2</accession>
<organism evidence="1 2">
    <name type="scientific">Caerostris extrusa</name>
    <name type="common">Bark spider</name>
    <name type="synonym">Caerostris bankana</name>
    <dbReference type="NCBI Taxonomy" id="172846"/>
    <lineage>
        <taxon>Eukaryota</taxon>
        <taxon>Metazoa</taxon>
        <taxon>Ecdysozoa</taxon>
        <taxon>Arthropoda</taxon>
        <taxon>Chelicerata</taxon>
        <taxon>Arachnida</taxon>
        <taxon>Araneae</taxon>
        <taxon>Araneomorphae</taxon>
        <taxon>Entelegynae</taxon>
        <taxon>Araneoidea</taxon>
        <taxon>Araneidae</taxon>
        <taxon>Caerostris</taxon>
    </lineage>
</organism>
<gene>
    <name evidence="1" type="ORF">CEXT_230211</name>
</gene>
<dbReference type="Proteomes" id="UP001054945">
    <property type="component" value="Unassembled WGS sequence"/>
</dbReference>
<dbReference type="AlphaFoldDB" id="A0AAV4NQS2"/>
<comment type="caution">
    <text evidence="1">The sequence shown here is derived from an EMBL/GenBank/DDBJ whole genome shotgun (WGS) entry which is preliminary data.</text>
</comment>
<protein>
    <submittedName>
        <fullName evidence="1">Uncharacterized protein</fullName>
    </submittedName>
</protein>
<proteinExistence type="predicted"/>
<name>A0AAV4NQS2_CAEEX</name>
<reference evidence="1 2" key="1">
    <citation type="submission" date="2021-06" db="EMBL/GenBank/DDBJ databases">
        <title>Caerostris extrusa draft genome.</title>
        <authorList>
            <person name="Kono N."/>
            <person name="Arakawa K."/>
        </authorList>
    </citation>
    <scope>NUCLEOTIDE SEQUENCE [LARGE SCALE GENOMIC DNA]</scope>
</reference>
<dbReference type="EMBL" id="BPLR01003658">
    <property type="protein sequence ID" value="GIX87152.1"/>
    <property type="molecule type" value="Genomic_DNA"/>
</dbReference>